<dbReference type="InterPro" id="IPR036047">
    <property type="entry name" value="F-box-like_dom_sf"/>
</dbReference>
<dbReference type="SUPFAM" id="SSF52047">
    <property type="entry name" value="RNI-like"/>
    <property type="match status" value="1"/>
</dbReference>
<dbReference type="PANTHER" id="PTHR38926">
    <property type="entry name" value="F-BOX DOMAIN CONTAINING PROTEIN, EXPRESSED"/>
    <property type="match status" value="1"/>
</dbReference>
<dbReference type="EMBL" id="HACM01011878">
    <property type="protein sequence ID" value="CRZ12320.1"/>
    <property type="molecule type" value="Transcribed_RNA"/>
</dbReference>
<reference evidence="1" key="1">
    <citation type="submission" date="2015-04" db="EMBL/GenBank/DDBJ databases">
        <title>The genome sequence of the plant pathogenic Rhizarian Plasmodiophora brassicae reveals insights in its biotrophic life cycle and the origin of chitin synthesis.</title>
        <authorList>
            <person name="Schwelm A."/>
            <person name="Fogelqvist J."/>
            <person name="Knaust A."/>
            <person name="Julke S."/>
            <person name="Lilja T."/>
            <person name="Dhandapani V."/>
            <person name="Bonilla-Rosso G."/>
            <person name="Karlsson M."/>
            <person name="Shevchenko A."/>
            <person name="Choi S.R."/>
            <person name="Kim H.G."/>
            <person name="Park J.Y."/>
            <person name="Lim Y.P."/>
            <person name="Ludwig-Muller J."/>
            <person name="Dixelius C."/>
        </authorList>
    </citation>
    <scope>NUCLEOTIDE SEQUENCE</scope>
    <source>
        <tissue evidence="1">Potato root galls</tissue>
    </source>
</reference>
<dbReference type="AlphaFoldDB" id="A0A0H5RDL0"/>
<dbReference type="SUPFAM" id="SSF81383">
    <property type="entry name" value="F-box domain"/>
    <property type="match status" value="1"/>
</dbReference>
<sequence>MMNANTHGVSMKPTSNRAFAKMGQARRIVQALDRNSAVVILEKKLLQRVVLRSSTIPKVLDGEAQIVDIMCHIVNMISVKERICVVPLVCRFWNQLTRCKKYWSRLDFLGMSVAKTFLRRQMSMITIASRCLSLFAAPGDAVVALRLGGSRTQAELRFLISTKNDFMKRILKLCPNLVELYLSGISITSSVLATAAAAGRLKHLHLTETCSGKRAPMEGLTKIMQRSPDLESLTIPSQITRTRTFSQMHLQWIRDSLREARGCFNATILLRKFEICQDNHRHHNLSSDAFCRIGSWIPELEELLVPIIHLDETLQPLRPFVRLKKLHIRGFDSGLKSSSERRGWPISIKEKAILFFEQILKGCRYLEDLHIAFGRIMEFPDVSTPLSSCGHFANLIRLTLKDVRLTAQKLTLSKRPHPEGLAPKLQHLDIASCSLDLDSICQIRRVIAPQLCKCVQYQEPI</sequence>
<protein>
    <recommendedName>
        <fullName evidence="2">F-box domain-containing protein</fullName>
    </recommendedName>
</protein>
<evidence type="ECO:0000313" key="1">
    <source>
        <dbReference type="EMBL" id="CRZ12320.1"/>
    </source>
</evidence>
<dbReference type="InterPro" id="IPR032675">
    <property type="entry name" value="LRR_dom_sf"/>
</dbReference>
<evidence type="ECO:0008006" key="2">
    <source>
        <dbReference type="Google" id="ProtNLM"/>
    </source>
</evidence>
<dbReference type="Gene3D" id="3.80.10.10">
    <property type="entry name" value="Ribonuclease Inhibitor"/>
    <property type="match status" value="1"/>
</dbReference>
<dbReference type="PANTHER" id="PTHR38926:SF5">
    <property type="entry name" value="F-BOX AND LEUCINE-RICH REPEAT PROTEIN 6"/>
    <property type="match status" value="1"/>
</dbReference>
<proteinExistence type="predicted"/>
<accession>A0A0H5RDL0</accession>
<organism evidence="1">
    <name type="scientific">Spongospora subterranea</name>
    <dbReference type="NCBI Taxonomy" id="70186"/>
    <lineage>
        <taxon>Eukaryota</taxon>
        <taxon>Sar</taxon>
        <taxon>Rhizaria</taxon>
        <taxon>Endomyxa</taxon>
        <taxon>Phytomyxea</taxon>
        <taxon>Plasmodiophorida</taxon>
        <taxon>Plasmodiophoridae</taxon>
        <taxon>Spongospora</taxon>
    </lineage>
</organism>
<name>A0A0H5RDL0_9EUKA</name>